<reference evidence="1" key="1">
    <citation type="submission" date="2018-05" db="EMBL/GenBank/DDBJ databases">
        <authorList>
            <person name="Lanie J.A."/>
            <person name="Ng W.-L."/>
            <person name="Kazmierczak K.M."/>
            <person name="Andrzejewski T.M."/>
            <person name="Davidsen T.M."/>
            <person name="Wayne K.J."/>
            <person name="Tettelin H."/>
            <person name="Glass J.I."/>
            <person name="Rusch D."/>
            <person name="Podicherti R."/>
            <person name="Tsui H.-C.T."/>
            <person name="Winkler M.E."/>
        </authorList>
    </citation>
    <scope>NUCLEOTIDE SEQUENCE</scope>
</reference>
<protein>
    <recommendedName>
        <fullName evidence="2">DNA topoisomerase I</fullName>
    </recommendedName>
</protein>
<dbReference type="Pfam" id="PF13368">
    <property type="entry name" value="Toprim_C_rpt"/>
    <property type="match status" value="3"/>
</dbReference>
<dbReference type="PANTHER" id="PTHR42785:SF1">
    <property type="entry name" value="DNA TOPOISOMERASE"/>
    <property type="match status" value="1"/>
</dbReference>
<name>A0A382ABK0_9ZZZZ</name>
<feature type="non-terminal residue" evidence="1">
    <location>
        <position position="1"/>
    </location>
</feature>
<sequence>GERFTGLEKMLEEKVDIPEACTINLPDVLDEATEGRIGRYGPFLRRNDETRSIPENLYLGDLTTDTIEDIFKDTVEDKPLGLDPETNQDIWIKKGPYGHYVQLGDTKMRKAIPKGTPLNEVNQDFALQLLALPRTIGIHPETGIPITADYGRYGPYIKMEKSNGRLIGEITPLNVTLEQAIEILKKSAKGSRDVRKLGNHPETGEELILKDGRYGPYVTDGKVNASLKNDHKPETFTLDEAIELINAKRTAPKRPRRKRKK</sequence>
<evidence type="ECO:0008006" key="2">
    <source>
        <dbReference type="Google" id="ProtNLM"/>
    </source>
</evidence>
<proteinExistence type="predicted"/>
<organism evidence="1">
    <name type="scientific">marine metagenome</name>
    <dbReference type="NCBI Taxonomy" id="408172"/>
    <lineage>
        <taxon>unclassified sequences</taxon>
        <taxon>metagenomes</taxon>
        <taxon>ecological metagenomes</taxon>
    </lineage>
</organism>
<evidence type="ECO:0000313" key="1">
    <source>
        <dbReference type="EMBL" id="SVA98323.1"/>
    </source>
</evidence>
<accession>A0A382ABK0</accession>
<dbReference type="PANTHER" id="PTHR42785">
    <property type="entry name" value="DNA TOPOISOMERASE, TYPE IA, CORE"/>
    <property type="match status" value="1"/>
</dbReference>
<dbReference type="AlphaFoldDB" id="A0A382ABK0"/>
<dbReference type="InterPro" id="IPR025589">
    <property type="entry name" value="Toprim_C_rpt"/>
</dbReference>
<dbReference type="GO" id="GO:0003917">
    <property type="term" value="F:DNA topoisomerase type I (single strand cut, ATP-independent) activity"/>
    <property type="evidence" value="ECO:0007669"/>
    <property type="project" value="InterPro"/>
</dbReference>
<dbReference type="GO" id="GO:0006265">
    <property type="term" value="P:DNA topological change"/>
    <property type="evidence" value="ECO:0007669"/>
    <property type="project" value="InterPro"/>
</dbReference>
<dbReference type="InterPro" id="IPR000380">
    <property type="entry name" value="Topo_IA"/>
</dbReference>
<gene>
    <name evidence="1" type="ORF">METZ01_LOCUS151177</name>
</gene>
<dbReference type="EMBL" id="UINC01024527">
    <property type="protein sequence ID" value="SVA98323.1"/>
    <property type="molecule type" value="Genomic_DNA"/>
</dbReference>
<dbReference type="GO" id="GO:0003677">
    <property type="term" value="F:DNA binding"/>
    <property type="evidence" value="ECO:0007669"/>
    <property type="project" value="InterPro"/>
</dbReference>